<dbReference type="InterPro" id="IPR036890">
    <property type="entry name" value="HATPase_C_sf"/>
</dbReference>
<name>A0A162E6L8_9BACI</name>
<dbReference type="STRING" id="519424.AZF04_03670"/>
<feature type="domain" description="PAC" evidence="17">
    <location>
        <begin position="439"/>
        <end position="494"/>
    </location>
</feature>
<keyword evidence="7 14" id="KW-0812">Transmembrane</keyword>
<dbReference type="SMART" id="SM00388">
    <property type="entry name" value="HisKA"/>
    <property type="match status" value="1"/>
</dbReference>
<evidence type="ECO:0000259" key="15">
    <source>
        <dbReference type="PROSITE" id="PS50109"/>
    </source>
</evidence>
<keyword evidence="10" id="KW-0067">ATP-binding</keyword>
<keyword evidence="20" id="KW-1185">Reference proteome</keyword>
<keyword evidence="11 14" id="KW-1133">Transmembrane helix</keyword>
<dbReference type="CDD" id="cd00082">
    <property type="entry name" value="HisKA"/>
    <property type="match status" value="1"/>
</dbReference>
<dbReference type="InterPro" id="IPR033479">
    <property type="entry name" value="dCache_1"/>
</dbReference>
<dbReference type="InterPro" id="IPR003661">
    <property type="entry name" value="HisK_dim/P_dom"/>
</dbReference>
<dbReference type="Gene3D" id="1.10.287.130">
    <property type="match status" value="1"/>
</dbReference>
<evidence type="ECO:0000256" key="10">
    <source>
        <dbReference type="ARBA" id="ARBA00022840"/>
    </source>
</evidence>
<comment type="subcellular location">
    <subcellularLocation>
        <location evidence="2">Cell membrane</location>
        <topology evidence="2">Multi-pass membrane protein</topology>
    </subcellularLocation>
</comment>
<protein>
    <recommendedName>
        <fullName evidence="3">histidine kinase</fullName>
        <ecNumber evidence="3">2.7.13.3</ecNumber>
    </recommendedName>
</protein>
<dbReference type="SUPFAM" id="SSF55874">
    <property type="entry name" value="ATPase domain of HSP90 chaperone/DNA topoisomerase II/histidine kinase"/>
    <property type="match status" value="1"/>
</dbReference>
<evidence type="ECO:0000313" key="20">
    <source>
        <dbReference type="Proteomes" id="UP000075806"/>
    </source>
</evidence>
<feature type="domain" description="Histidine kinase" evidence="15">
    <location>
        <begin position="507"/>
        <end position="716"/>
    </location>
</feature>
<evidence type="ECO:0000256" key="9">
    <source>
        <dbReference type="ARBA" id="ARBA00022777"/>
    </source>
</evidence>
<proteinExistence type="predicted"/>
<dbReference type="Pfam" id="PF13426">
    <property type="entry name" value="PAS_9"/>
    <property type="match status" value="1"/>
</dbReference>
<dbReference type="InterPro" id="IPR035965">
    <property type="entry name" value="PAS-like_dom_sf"/>
</dbReference>
<evidence type="ECO:0000256" key="5">
    <source>
        <dbReference type="ARBA" id="ARBA00022553"/>
    </source>
</evidence>
<sequence>MFKSLKMKLFILFFFVTILPMAFVAYITYQSQREDIKQQTDQLLFALGDSAAVSLDDFIQERLQDVATIAQNPVIQNPDSDFDDIQKELKKFVELNSIYFGAIFIDTDGIITVDVDDTVIGTDLSDRKWFQKTLRGGVHLSDIYISDVIDRQILNMSGSVQDENGRIHGVVSPSFDLQYLWRRIDLFTRQQQSIGLGGYAFLVNQNGDIVAHPNQDISGRQNFFEDYDLSTEQFNHIVQNRLIYTHEESEMLQTFVKLDKKNGFENDWYVGIAVPLANIQDPLNQLLTKYLILFSCVLLIVIIGVFKLSNYIVKPLQRLVFATSDFAFGKKVYPLSTNSYHEVDTLTRTFNMMMRRLVEREKSHQKSTLILETTDNGVLSFQKDSRLITTFNRTCEELFGVKKESVIGLKIDDFIKFNPAFQQFYRCAKLQGIIDKQQFNTQFEFLCKFKDAPRYFFMSLSPLKDLNNEQEFEGILLVFNDTTDKREMEMKLNRSEKLQMVGQLAAGFAHEIRNPLTTIRGFIQLFVRSDEVSESQKTHYDVIIKEIDRVNEIISELLNMANPNHVTVHEETDIVKLINEINILYKTEAEWRRVDFRVECESLPPVWIKKNKLHQILMNLVKNALEAIQEEGELTISAQVDPTESFIKLTVADNGGGMDPNTLAKLGTPFFTTKESGTGLGIITCYRLIEELGGTMEIESEQGRGTTFILFIPIER</sequence>
<dbReference type="EMBL" id="LTAO01000012">
    <property type="protein sequence ID" value="KYG31886.1"/>
    <property type="molecule type" value="Genomic_DNA"/>
</dbReference>
<keyword evidence="6" id="KW-0808">Transferase</keyword>
<feature type="domain" description="HAMP" evidence="18">
    <location>
        <begin position="310"/>
        <end position="362"/>
    </location>
</feature>
<keyword evidence="9 19" id="KW-0418">Kinase</keyword>
<evidence type="ECO:0000259" key="17">
    <source>
        <dbReference type="PROSITE" id="PS50113"/>
    </source>
</evidence>
<evidence type="ECO:0000313" key="19">
    <source>
        <dbReference type="EMBL" id="KYG31886.1"/>
    </source>
</evidence>
<evidence type="ECO:0000256" key="7">
    <source>
        <dbReference type="ARBA" id="ARBA00022692"/>
    </source>
</evidence>
<reference evidence="19" key="1">
    <citation type="submission" date="2016-02" db="EMBL/GenBank/DDBJ databases">
        <title>Genome sequence of Bacillus trypoxylicola KCTC 13244(T).</title>
        <authorList>
            <person name="Jeong H."/>
            <person name="Park S.-H."/>
            <person name="Choi S.-K."/>
        </authorList>
    </citation>
    <scope>NUCLEOTIDE SEQUENCE [LARGE SCALE GENOMIC DNA]</scope>
    <source>
        <strain evidence="19">KCTC 13244</strain>
    </source>
</reference>
<comment type="catalytic activity">
    <reaction evidence="1">
        <text>ATP + protein L-histidine = ADP + protein N-phospho-L-histidine.</text>
        <dbReference type="EC" id="2.7.13.3"/>
    </reaction>
</comment>
<evidence type="ECO:0000256" key="3">
    <source>
        <dbReference type="ARBA" id="ARBA00012438"/>
    </source>
</evidence>
<dbReference type="OrthoDB" id="9815750at2"/>
<dbReference type="SUPFAM" id="SSF103190">
    <property type="entry name" value="Sensory domain-like"/>
    <property type="match status" value="1"/>
</dbReference>
<evidence type="ECO:0000256" key="4">
    <source>
        <dbReference type="ARBA" id="ARBA00022475"/>
    </source>
</evidence>
<evidence type="ECO:0000256" key="14">
    <source>
        <dbReference type="SAM" id="Phobius"/>
    </source>
</evidence>
<dbReference type="PROSITE" id="PS50885">
    <property type="entry name" value="HAMP"/>
    <property type="match status" value="1"/>
</dbReference>
<dbReference type="PROSITE" id="PS50113">
    <property type="entry name" value="PAC"/>
    <property type="match status" value="1"/>
</dbReference>
<dbReference type="InterPro" id="IPR036097">
    <property type="entry name" value="HisK_dim/P_sf"/>
</dbReference>
<dbReference type="InterPro" id="IPR004358">
    <property type="entry name" value="Sig_transdc_His_kin-like_C"/>
</dbReference>
<evidence type="ECO:0000256" key="11">
    <source>
        <dbReference type="ARBA" id="ARBA00022989"/>
    </source>
</evidence>
<dbReference type="PROSITE" id="PS50109">
    <property type="entry name" value="HIS_KIN"/>
    <property type="match status" value="1"/>
</dbReference>
<feature type="transmembrane region" description="Helical" evidence="14">
    <location>
        <begin position="290"/>
        <end position="308"/>
    </location>
</feature>
<dbReference type="Gene3D" id="3.30.565.10">
    <property type="entry name" value="Histidine kinase-like ATPase, C-terminal domain"/>
    <property type="match status" value="1"/>
</dbReference>
<dbReference type="Pfam" id="PF02743">
    <property type="entry name" value="dCache_1"/>
    <property type="match status" value="1"/>
</dbReference>
<evidence type="ECO:0000259" key="18">
    <source>
        <dbReference type="PROSITE" id="PS50885"/>
    </source>
</evidence>
<keyword evidence="13 14" id="KW-0472">Membrane</keyword>
<organism evidence="19 20">
    <name type="scientific">Alkalihalobacillus trypoxylicola</name>
    <dbReference type="NCBI Taxonomy" id="519424"/>
    <lineage>
        <taxon>Bacteria</taxon>
        <taxon>Bacillati</taxon>
        <taxon>Bacillota</taxon>
        <taxon>Bacilli</taxon>
        <taxon>Bacillales</taxon>
        <taxon>Bacillaceae</taxon>
        <taxon>Alkalihalobacillus</taxon>
    </lineage>
</organism>
<keyword evidence="12" id="KW-0902">Two-component regulatory system</keyword>
<evidence type="ECO:0000259" key="16">
    <source>
        <dbReference type="PROSITE" id="PS50112"/>
    </source>
</evidence>
<evidence type="ECO:0000256" key="6">
    <source>
        <dbReference type="ARBA" id="ARBA00022679"/>
    </source>
</evidence>
<evidence type="ECO:0000256" key="1">
    <source>
        <dbReference type="ARBA" id="ARBA00000085"/>
    </source>
</evidence>
<keyword evidence="4" id="KW-1003">Cell membrane</keyword>
<dbReference type="NCBIfam" id="TIGR00229">
    <property type="entry name" value="sensory_box"/>
    <property type="match status" value="1"/>
</dbReference>
<dbReference type="AlphaFoldDB" id="A0A162E6L8"/>
<dbReference type="Gene3D" id="3.30.450.20">
    <property type="entry name" value="PAS domain"/>
    <property type="match status" value="3"/>
</dbReference>
<evidence type="ECO:0000256" key="12">
    <source>
        <dbReference type="ARBA" id="ARBA00023012"/>
    </source>
</evidence>
<dbReference type="CDD" id="cd12912">
    <property type="entry name" value="PDC2_MCP_like"/>
    <property type="match status" value="1"/>
</dbReference>
<dbReference type="CDD" id="cd12914">
    <property type="entry name" value="PDC1_DGC_like"/>
    <property type="match status" value="1"/>
</dbReference>
<dbReference type="Pfam" id="PF00512">
    <property type="entry name" value="HisKA"/>
    <property type="match status" value="1"/>
</dbReference>
<dbReference type="RefSeq" id="WP_061948250.1">
    <property type="nucleotide sequence ID" value="NZ_LTAO01000012.1"/>
</dbReference>
<dbReference type="Pfam" id="PF02518">
    <property type="entry name" value="HATPase_c"/>
    <property type="match status" value="1"/>
</dbReference>
<evidence type="ECO:0000256" key="13">
    <source>
        <dbReference type="ARBA" id="ARBA00023136"/>
    </source>
</evidence>
<gene>
    <name evidence="19" type="ORF">AZF04_03670</name>
</gene>
<feature type="domain" description="PAS" evidence="16">
    <location>
        <begin position="363"/>
        <end position="408"/>
    </location>
</feature>
<comment type="caution">
    <text evidence="19">The sequence shown here is derived from an EMBL/GenBank/DDBJ whole genome shotgun (WGS) entry which is preliminary data.</text>
</comment>
<dbReference type="Proteomes" id="UP000075806">
    <property type="component" value="Unassembled WGS sequence"/>
</dbReference>
<dbReference type="PANTHER" id="PTHR43065:SF46">
    <property type="entry name" value="C4-DICARBOXYLATE TRANSPORT SENSOR PROTEIN DCTB"/>
    <property type="match status" value="1"/>
</dbReference>
<dbReference type="PANTHER" id="PTHR43065">
    <property type="entry name" value="SENSOR HISTIDINE KINASE"/>
    <property type="match status" value="1"/>
</dbReference>
<dbReference type="SMART" id="SM00387">
    <property type="entry name" value="HATPase_c"/>
    <property type="match status" value="1"/>
</dbReference>
<dbReference type="InterPro" id="IPR005467">
    <property type="entry name" value="His_kinase_dom"/>
</dbReference>
<dbReference type="PRINTS" id="PR00344">
    <property type="entry name" value="BCTRLSENSOR"/>
</dbReference>
<evidence type="ECO:0000256" key="8">
    <source>
        <dbReference type="ARBA" id="ARBA00022741"/>
    </source>
</evidence>
<evidence type="ECO:0000256" key="2">
    <source>
        <dbReference type="ARBA" id="ARBA00004651"/>
    </source>
</evidence>
<dbReference type="EC" id="2.7.13.3" evidence="3"/>
<dbReference type="InterPro" id="IPR003660">
    <property type="entry name" value="HAMP_dom"/>
</dbReference>
<dbReference type="CDD" id="cd00130">
    <property type="entry name" value="PAS"/>
    <property type="match status" value="1"/>
</dbReference>
<dbReference type="InterPro" id="IPR029151">
    <property type="entry name" value="Sensor-like_sf"/>
</dbReference>
<dbReference type="SUPFAM" id="SSF47384">
    <property type="entry name" value="Homodimeric domain of signal transducing histidine kinase"/>
    <property type="match status" value="1"/>
</dbReference>
<dbReference type="Gene3D" id="6.10.340.10">
    <property type="match status" value="1"/>
</dbReference>
<dbReference type="InterPro" id="IPR000700">
    <property type="entry name" value="PAS-assoc_C"/>
</dbReference>
<dbReference type="InterPro" id="IPR000014">
    <property type="entry name" value="PAS"/>
</dbReference>
<dbReference type="PROSITE" id="PS50112">
    <property type="entry name" value="PAS"/>
    <property type="match status" value="1"/>
</dbReference>
<dbReference type="SUPFAM" id="SSF55785">
    <property type="entry name" value="PYP-like sensor domain (PAS domain)"/>
    <property type="match status" value="1"/>
</dbReference>
<dbReference type="InterPro" id="IPR003594">
    <property type="entry name" value="HATPase_dom"/>
</dbReference>
<dbReference type="GO" id="GO:0000155">
    <property type="term" value="F:phosphorelay sensor kinase activity"/>
    <property type="evidence" value="ECO:0007669"/>
    <property type="project" value="InterPro"/>
</dbReference>
<keyword evidence="8" id="KW-0547">Nucleotide-binding</keyword>
<keyword evidence="5" id="KW-0597">Phosphoprotein</keyword>
<accession>A0A162E6L8</accession>
<dbReference type="GO" id="GO:0005886">
    <property type="term" value="C:plasma membrane"/>
    <property type="evidence" value="ECO:0007669"/>
    <property type="project" value="UniProtKB-SubCell"/>
</dbReference>
<dbReference type="GO" id="GO:0005524">
    <property type="term" value="F:ATP binding"/>
    <property type="evidence" value="ECO:0007669"/>
    <property type="project" value="UniProtKB-KW"/>
</dbReference>